<dbReference type="PROSITE" id="PS50801">
    <property type="entry name" value="STAS"/>
    <property type="match status" value="1"/>
</dbReference>
<reference evidence="4 5" key="1">
    <citation type="journal article" date="2015" name="Nature">
        <title>rRNA introns, odd ribosomes, and small enigmatic genomes across a large radiation of phyla.</title>
        <authorList>
            <person name="Brown C.T."/>
            <person name="Hug L.A."/>
            <person name="Thomas B.C."/>
            <person name="Sharon I."/>
            <person name="Castelle C.J."/>
            <person name="Singh A."/>
            <person name="Wilkins M.J."/>
            <person name="Williams K.H."/>
            <person name="Banfield J.F."/>
        </authorList>
    </citation>
    <scope>NUCLEOTIDE SEQUENCE [LARGE SCALE GENOMIC DNA]</scope>
</reference>
<proteinExistence type="inferred from homology"/>
<dbReference type="InterPro" id="IPR036513">
    <property type="entry name" value="STAS_dom_sf"/>
</dbReference>
<organism evidence="4 5">
    <name type="scientific">candidate division CPR2 bacterium GW2011_GWC2_39_10</name>
    <dbReference type="NCBI Taxonomy" id="1618345"/>
    <lineage>
        <taxon>Bacteria</taxon>
        <taxon>Bacteria division CPR2</taxon>
    </lineage>
</organism>
<comment type="caution">
    <text evidence="4">The sequence shown here is derived from an EMBL/GenBank/DDBJ whole genome shotgun (WGS) entry which is preliminary data.</text>
</comment>
<accession>A0A0G0LTC7</accession>
<dbReference type="SUPFAM" id="SSF52091">
    <property type="entry name" value="SpoIIaa-like"/>
    <property type="match status" value="1"/>
</dbReference>
<dbReference type="Proteomes" id="UP000034207">
    <property type="component" value="Unassembled WGS sequence"/>
</dbReference>
<dbReference type="EMBL" id="LBVV01000003">
    <property type="protein sequence ID" value="KKQ95183.1"/>
    <property type="molecule type" value="Genomic_DNA"/>
</dbReference>
<dbReference type="STRING" id="1618345.UT18_C0003G0042"/>
<sequence>MPDLKIDTSSFDFAGEEVSFLTLDGCVENYMAPKLKSRFMDLCDEGKYNIILDLKNVEFIDASGLGVMVGGFKRVKNYKGMLGILDAQENILKIFRITGLINVFPFYETVNGVAREYVSSVKAINQLADNQKRSLVLECVRKYANKD</sequence>
<dbReference type="InterPro" id="IPR003658">
    <property type="entry name" value="Anti-sigma_ant"/>
</dbReference>
<dbReference type="AlphaFoldDB" id="A0A0G0LTC7"/>
<dbReference type="PANTHER" id="PTHR33495">
    <property type="entry name" value="ANTI-SIGMA FACTOR ANTAGONIST TM_1081-RELATED-RELATED"/>
    <property type="match status" value="1"/>
</dbReference>
<dbReference type="NCBIfam" id="TIGR00377">
    <property type="entry name" value="ant_ant_sig"/>
    <property type="match status" value="1"/>
</dbReference>
<comment type="similarity">
    <text evidence="1 2">Belongs to the anti-sigma-factor antagonist family.</text>
</comment>
<dbReference type="Gene3D" id="3.30.750.24">
    <property type="entry name" value="STAS domain"/>
    <property type="match status" value="1"/>
</dbReference>
<dbReference type="GO" id="GO:0043856">
    <property type="term" value="F:anti-sigma factor antagonist activity"/>
    <property type="evidence" value="ECO:0007669"/>
    <property type="project" value="InterPro"/>
</dbReference>
<dbReference type="PANTHER" id="PTHR33495:SF2">
    <property type="entry name" value="ANTI-SIGMA FACTOR ANTAGONIST TM_1081-RELATED"/>
    <property type="match status" value="1"/>
</dbReference>
<gene>
    <name evidence="4" type="ORF">UT18_C0003G0042</name>
</gene>
<protein>
    <recommendedName>
        <fullName evidence="2">Anti-sigma factor antagonist</fullName>
    </recommendedName>
</protein>
<evidence type="ECO:0000313" key="4">
    <source>
        <dbReference type="EMBL" id="KKQ95183.1"/>
    </source>
</evidence>
<dbReference type="CDD" id="cd07043">
    <property type="entry name" value="STAS_anti-anti-sigma_factors"/>
    <property type="match status" value="1"/>
</dbReference>
<dbReference type="Pfam" id="PF01740">
    <property type="entry name" value="STAS"/>
    <property type="match status" value="1"/>
</dbReference>
<dbReference type="InterPro" id="IPR002645">
    <property type="entry name" value="STAS_dom"/>
</dbReference>
<name>A0A0G0LTC7_UNCC2</name>
<evidence type="ECO:0000256" key="1">
    <source>
        <dbReference type="ARBA" id="ARBA00009013"/>
    </source>
</evidence>
<evidence type="ECO:0000256" key="2">
    <source>
        <dbReference type="RuleBase" id="RU003749"/>
    </source>
</evidence>
<evidence type="ECO:0000313" key="5">
    <source>
        <dbReference type="Proteomes" id="UP000034207"/>
    </source>
</evidence>
<evidence type="ECO:0000259" key="3">
    <source>
        <dbReference type="PROSITE" id="PS50801"/>
    </source>
</evidence>
<feature type="domain" description="STAS" evidence="3">
    <location>
        <begin position="16"/>
        <end position="117"/>
    </location>
</feature>